<dbReference type="PANTHER" id="PTHR10159:SF519">
    <property type="entry name" value="DUAL SPECIFICITY PROTEIN PHOSPHATASE MPK3"/>
    <property type="match status" value="1"/>
</dbReference>
<dbReference type="GO" id="GO:0008330">
    <property type="term" value="F:protein tyrosine/threonine phosphatase activity"/>
    <property type="evidence" value="ECO:0007669"/>
    <property type="project" value="TreeGrafter"/>
</dbReference>
<evidence type="ECO:0000256" key="2">
    <source>
        <dbReference type="ARBA" id="ARBA00022912"/>
    </source>
</evidence>
<keyword evidence="1" id="KW-0378">Hydrolase</keyword>
<accession>A0A410S7M0</accession>
<dbReference type="EMBL" id="MH717816">
    <property type="protein sequence ID" value="QAT90306.1"/>
    <property type="molecule type" value="Genomic_DNA"/>
</dbReference>
<dbReference type="InterPro" id="IPR029021">
    <property type="entry name" value="Prot-tyrosine_phosphatase-like"/>
</dbReference>
<proteinExistence type="predicted"/>
<dbReference type="GO" id="GO:0033550">
    <property type="term" value="F:MAP kinase tyrosine phosphatase activity"/>
    <property type="evidence" value="ECO:0007669"/>
    <property type="project" value="TreeGrafter"/>
</dbReference>
<dbReference type="InterPro" id="IPR020422">
    <property type="entry name" value="TYR_PHOSPHATASE_DUAL_dom"/>
</dbReference>
<keyword evidence="6" id="KW-1185">Reference proteome</keyword>
<dbReference type="GeneID" id="65101647"/>
<dbReference type="InterPro" id="IPR000340">
    <property type="entry name" value="Dual-sp_phosphatase_cat-dom"/>
</dbReference>
<dbReference type="GO" id="GO:0017017">
    <property type="term" value="F:MAP kinase tyrosine/serine/threonine phosphatase activity"/>
    <property type="evidence" value="ECO:0007669"/>
    <property type="project" value="TreeGrafter"/>
</dbReference>
<evidence type="ECO:0000259" key="3">
    <source>
        <dbReference type="PROSITE" id="PS50054"/>
    </source>
</evidence>
<dbReference type="Gene3D" id="3.90.190.10">
    <property type="entry name" value="Protein tyrosine phosphatase superfamily"/>
    <property type="match status" value="1"/>
</dbReference>
<keyword evidence="2" id="KW-0904">Protein phosphatase</keyword>
<feature type="domain" description="Tyrosine-protein phosphatase" evidence="3">
    <location>
        <begin position="25"/>
        <end position="171"/>
    </location>
</feature>
<organism evidence="5 6">
    <name type="scientific">Spodoptera exempta nucleopolyhedrovirus</name>
    <dbReference type="NCBI Taxonomy" id="1242863"/>
    <lineage>
        <taxon>Viruses</taxon>
        <taxon>Viruses incertae sedis</taxon>
        <taxon>Naldaviricetes</taxon>
        <taxon>Lefavirales</taxon>
        <taxon>Baculoviridae</taxon>
        <taxon>Alphabaculovirus</taxon>
        <taxon>Alphabaculovirus spexemptae</taxon>
    </lineage>
</organism>
<dbReference type="CDD" id="cd14498">
    <property type="entry name" value="DSP"/>
    <property type="match status" value="1"/>
</dbReference>
<evidence type="ECO:0000259" key="4">
    <source>
        <dbReference type="PROSITE" id="PS50056"/>
    </source>
</evidence>
<sequence length="173" mass="20106">MMSISLVMNIDSGNLVKLEVGDTINVSQITEFLYLGGIVYDWRCLRDFVKEKNIGAIVSVWDDDMLNVEKLGVKRDDYLYIYIHDNTVSNIMQHFDVTYDFIKQKINENKKVYVHCHAGVSRSAAIVVHFIMKHYNVSLIEAFNVVNSKRRIRPNTSFMQQLRMAEDSLFMSQ</sequence>
<protein>
    <submittedName>
        <fullName evidence="5">Protein tyrosine phosphatase-2</fullName>
    </submittedName>
</protein>
<evidence type="ECO:0000256" key="1">
    <source>
        <dbReference type="ARBA" id="ARBA00022801"/>
    </source>
</evidence>
<reference evidence="5 6" key="1">
    <citation type="submission" date="2018-08" db="EMBL/GenBank/DDBJ databases">
        <title>Sequence analysis of the African armyworm, Spodoptera exempta nucleopolyhedrovirus.</title>
        <authorList>
            <person name="Escasa S.R."/>
            <person name="Mowery J.D."/>
            <person name="Bauchan G.R."/>
            <person name="Harrison R.L."/>
            <person name="Cory J.S."/>
        </authorList>
    </citation>
    <scope>NUCLEOTIDE SEQUENCE [LARGE SCALE GENOMIC DNA]</scope>
    <source>
        <strain evidence="5 6">244.1</strain>
    </source>
</reference>
<dbReference type="Proteomes" id="UP000503509">
    <property type="component" value="Genome"/>
</dbReference>
<dbReference type="PROSITE" id="PS00383">
    <property type="entry name" value="TYR_PHOSPHATASE_1"/>
    <property type="match status" value="1"/>
</dbReference>
<dbReference type="SUPFAM" id="SSF52799">
    <property type="entry name" value="(Phosphotyrosine protein) phosphatases II"/>
    <property type="match status" value="1"/>
</dbReference>
<name>A0A410S7M0_9ABAC</name>
<dbReference type="PROSITE" id="PS50054">
    <property type="entry name" value="TYR_PHOSPHATASE_DUAL"/>
    <property type="match status" value="1"/>
</dbReference>
<dbReference type="Pfam" id="PF00782">
    <property type="entry name" value="DSPc"/>
    <property type="match status" value="1"/>
</dbReference>
<dbReference type="PANTHER" id="PTHR10159">
    <property type="entry name" value="DUAL SPECIFICITY PROTEIN PHOSPHATASE"/>
    <property type="match status" value="1"/>
</dbReference>
<evidence type="ECO:0000313" key="6">
    <source>
        <dbReference type="Proteomes" id="UP000503509"/>
    </source>
</evidence>
<evidence type="ECO:0000313" key="5">
    <source>
        <dbReference type="EMBL" id="QAT90306.1"/>
    </source>
</evidence>
<dbReference type="InterPro" id="IPR016130">
    <property type="entry name" value="Tyr_Pase_AS"/>
</dbReference>
<dbReference type="SMART" id="SM00195">
    <property type="entry name" value="DSPc"/>
    <property type="match status" value="1"/>
</dbReference>
<dbReference type="InterPro" id="IPR000387">
    <property type="entry name" value="Tyr_Pase_dom"/>
</dbReference>
<dbReference type="PROSITE" id="PS50056">
    <property type="entry name" value="TYR_PHOSPHATASE_2"/>
    <property type="match status" value="1"/>
</dbReference>
<dbReference type="KEGG" id="vg:65101647"/>
<gene>
    <name evidence="5" type="primary">ptp-2</name>
</gene>
<dbReference type="RefSeq" id="YP_010086438.1">
    <property type="nucleotide sequence ID" value="NC_055455.1"/>
</dbReference>
<feature type="domain" description="Tyrosine specific protein phosphatases" evidence="4">
    <location>
        <begin position="93"/>
        <end position="150"/>
    </location>
</feature>